<dbReference type="PANTHER" id="PTHR43742:SF10">
    <property type="entry name" value="TRIMETHYLAMINE-N-OXIDE REDUCTASE 2"/>
    <property type="match status" value="1"/>
</dbReference>
<dbReference type="OrthoDB" id="7376058at2"/>
<dbReference type="CDD" id="cd02793">
    <property type="entry name" value="MopB_CT_DMSOR-BSOR-TMAOR"/>
    <property type="match status" value="1"/>
</dbReference>
<dbReference type="GO" id="GO:0030151">
    <property type="term" value="F:molybdenum ion binding"/>
    <property type="evidence" value="ECO:0007669"/>
    <property type="project" value="TreeGrafter"/>
</dbReference>
<dbReference type="RefSeq" id="WP_155352804.1">
    <property type="nucleotide sequence ID" value="NZ_BAAAHL010000077.1"/>
</dbReference>
<evidence type="ECO:0000256" key="6">
    <source>
        <dbReference type="ARBA" id="ARBA00023002"/>
    </source>
</evidence>
<evidence type="ECO:0000259" key="9">
    <source>
        <dbReference type="Pfam" id="PF01568"/>
    </source>
</evidence>
<organism evidence="11 12">
    <name type="scientific">Acrocarpospora macrocephala</name>
    <dbReference type="NCBI Taxonomy" id="150177"/>
    <lineage>
        <taxon>Bacteria</taxon>
        <taxon>Bacillati</taxon>
        <taxon>Actinomycetota</taxon>
        <taxon>Actinomycetes</taxon>
        <taxon>Streptosporangiales</taxon>
        <taxon>Streptosporangiaceae</taxon>
        <taxon>Acrocarpospora</taxon>
    </lineage>
</organism>
<keyword evidence="12" id="KW-1185">Reference proteome</keyword>
<dbReference type="PROSITE" id="PS00490">
    <property type="entry name" value="MOLYBDOPTERIN_PROK_2"/>
    <property type="match status" value="1"/>
</dbReference>
<evidence type="ECO:0000256" key="2">
    <source>
        <dbReference type="ARBA" id="ARBA00010312"/>
    </source>
</evidence>
<keyword evidence="5" id="KW-0574">Periplasm</keyword>
<dbReference type="Gene3D" id="3.40.50.740">
    <property type="match status" value="1"/>
</dbReference>
<dbReference type="Gene3D" id="3.40.228.10">
    <property type="entry name" value="Dimethylsulfoxide Reductase, domain 2"/>
    <property type="match status" value="1"/>
</dbReference>
<evidence type="ECO:0000256" key="4">
    <source>
        <dbReference type="ARBA" id="ARBA00022723"/>
    </source>
</evidence>
<keyword evidence="3" id="KW-0500">Molybdenum</keyword>
<evidence type="ECO:0000256" key="5">
    <source>
        <dbReference type="ARBA" id="ARBA00022764"/>
    </source>
</evidence>
<comment type="cofactor">
    <cofactor evidence="1">
        <name>Mo-bis(molybdopterin guanine dinucleotide)</name>
        <dbReference type="ChEBI" id="CHEBI:60539"/>
    </cofactor>
</comment>
<dbReference type="EMBL" id="BLAE01000005">
    <property type="protein sequence ID" value="GES07081.1"/>
    <property type="molecule type" value="Genomic_DNA"/>
</dbReference>
<dbReference type="GO" id="GO:0043546">
    <property type="term" value="F:molybdopterin cofactor binding"/>
    <property type="evidence" value="ECO:0007669"/>
    <property type="project" value="InterPro"/>
</dbReference>
<dbReference type="AlphaFoldDB" id="A0A5M3WIU5"/>
<keyword evidence="6" id="KW-0560">Oxidoreductase</keyword>
<dbReference type="PANTHER" id="PTHR43742">
    <property type="entry name" value="TRIMETHYLAMINE-N-OXIDE REDUCTASE"/>
    <property type="match status" value="1"/>
</dbReference>
<dbReference type="InterPro" id="IPR050612">
    <property type="entry name" value="Prok_Mopterin_Oxidored"/>
</dbReference>
<evidence type="ECO:0000256" key="1">
    <source>
        <dbReference type="ARBA" id="ARBA00001942"/>
    </source>
</evidence>
<dbReference type="Gene3D" id="3.90.55.10">
    <property type="entry name" value="Dimethylsulfoxide Reductase, domain 3"/>
    <property type="match status" value="1"/>
</dbReference>
<protein>
    <submittedName>
        <fullName evidence="11">Biotin sulfoxide reductase</fullName>
    </submittedName>
</protein>
<dbReference type="GO" id="GO:0009055">
    <property type="term" value="F:electron transfer activity"/>
    <property type="evidence" value="ECO:0007669"/>
    <property type="project" value="TreeGrafter"/>
</dbReference>
<dbReference type="GO" id="GO:0030288">
    <property type="term" value="C:outer membrane-bounded periplasmic space"/>
    <property type="evidence" value="ECO:0007669"/>
    <property type="project" value="TreeGrafter"/>
</dbReference>
<feature type="domain" description="Molybdopterin dinucleotide-binding" evidence="9">
    <location>
        <begin position="621"/>
        <end position="737"/>
    </location>
</feature>
<proteinExistence type="inferred from homology"/>
<evidence type="ECO:0000259" key="8">
    <source>
        <dbReference type="Pfam" id="PF00384"/>
    </source>
</evidence>
<evidence type="ECO:0000313" key="12">
    <source>
        <dbReference type="Proteomes" id="UP000331127"/>
    </source>
</evidence>
<dbReference type="Proteomes" id="UP000331127">
    <property type="component" value="Unassembled WGS sequence"/>
</dbReference>
<reference evidence="11 12" key="1">
    <citation type="submission" date="2019-10" db="EMBL/GenBank/DDBJ databases">
        <title>Whole genome shotgun sequence of Acrocarpospora macrocephala NBRC 16266.</title>
        <authorList>
            <person name="Ichikawa N."/>
            <person name="Kimura A."/>
            <person name="Kitahashi Y."/>
            <person name="Komaki H."/>
            <person name="Oguchi A."/>
        </authorList>
    </citation>
    <scope>NUCLEOTIDE SEQUENCE [LARGE SCALE GENOMIC DNA]</scope>
    <source>
        <strain evidence="11 12">NBRC 16266</strain>
    </source>
</reference>
<dbReference type="InterPro" id="IPR006656">
    <property type="entry name" value="Mopterin_OxRdtase"/>
</dbReference>
<dbReference type="InterPro" id="IPR041460">
    <property type="entry name" value="Molybdopterin_N"/>
</dbReference>
<dbReference type="Pfam" id="PF00384">
    <property type="entry name" value="Molybdopterin"/>
    <property type="match status" value="1"/>
</dbReference>
<accession>A0A5M3WIU5</accession>
<dbReference type="InterPro" id="IPR006655">
    <property type="entry name" value="Mopterin_OxRdtase_prok_CS"/>
</dbReference>
<dbReference type="InterPro" id="IPR009010">
    <property type="entry name" value="Asp_de-COase-like_dom_sf"/>
</dbReference>
<dbReference type="GO" id="GO:0016491">
    <property type="term" value="F:oxidoreductase activity"/>
    <property type="evidence" value="ECO:0007669"/>
    <property type="project" value="UniProtKB-KW"/>
</dbReference>
<dbReference type="InterPro" id="IPR006657">
    <property type="entry name" value="MoPterin_dinucl-bd_dom"/>
</dbReference>
<evidence type="ECO:0000313" key="11">
    <source>
        <dbReference type="EMBL" id="GES07081.1"/>
    </source>
</evidence>
<gene>
    <name evidence="11" type="primary">bisC</name>
    <name evidence="11" type="ORF">Amac_006760</name>
</gene>
<comment type="similarity">
    <text evidence="2">Belongs to the prokaryotic molybdopterin-containing oxidoreductase family.</text>
</comment>
<feature type="region of interest" description="Disordered" evidence="7">
    <location>
        <begin position="637"/>
        <end position="662"/>
    </location>
</feature>
<evidence type="ECO:0000256" key="7">
    <source>
        <dbReference type="SAM" id="MobiDB-lite"/>
    </source>
</evidence>
<dbReference type="SUPFAM" id="SSF53706">
    <property type="entry name" value="Formate dehydrogenase/DMSO reductase, domains 1-3"/>
    <property type="match status" value="1"/>
</dbReference>
<feature type="domain" description="Molybdopterin oxidoreductase N-terminal" evidence="10">
    <location>
        <begin position="10"/>
        <end position="47"/>
    </location>
</feature>
<feature type="domain" description="Molybdopterin oxidoreductase" evidence="8">
    <location>
        <begin position="53"/>
        <end position="508"/>
    </location>
</feature>
<dbReference type="Pfam" id="PF01568">
    <property type="entry name" value="Molydop_binding"/>
    <property type="match status" value="1"/>
</dbReference>
<evidence type="ECO:0000256" key="3">
    <source>
        <dbReference type="ARBA" id="ARBA00022505"/>
    </source>
</evidence>
<sequence>MPDELSWRPHSSHWGAFAAARDGSLVRVRPHPGDPQPSPLLGNVAGASQRTARVGRPLVRRGWLERGPGPDPARGGAEFVAVSWAEALDLVAGELSRVRAAHGPGAIFGGSYGWGSAGRFHHAQSQVHRFLNGLGGYVRSVETYSLGASRILLRHVLGSDELLEQPTTWPVLAEHTELFVCFGGMPAKNTSVNAGGASRHQVPDRLRAAHRRGARFILFSPISDDLADDLDPVWQPVRPGTDTAVLLALAYVLVRDGSYDRDFVARYCAGFDEFHRYLTGRTDGQPKTPSWAEEISGVPASFLTGLAHEMASHRTLVSVSWSLQRARHGEQPVWAGVALAALLGQIGLPGGGFGHGYGAVAGAGAGRLEFPLPTLPQGSNPVPEFIPVARIADMLLHPGTSYDFDGHRLTYPDIRLVYWCGGNPFHHHQDLTRLRRAFARPDTVIVHEPFRTATARHADIVLPSTTTLERNDLGAAGNDDLLIAMRQVLAPFGQSRNDYDIFTDLAERLGFGPEFSQGRDETGWLRALYEQWRGRHAGWAPAFEDFWAAGELPLRADTPRRTFLAGYRADPDRAPLRTPSGRIELYSATIAGYGYDDCPGHPSWLEPEEWHGSAKAARLPLVLVANNPASRLHSQLDHGEYSRSTKVRGREPARMHPDDAAGRGLRDGDVIRIFNDRGSCLAGLVVTDRVMPGVVQLSTGAWFDPVPTADGTLMCVHGNPNVLTRDIGTSRLTQGCAGQLTLVDVARFDGPLPPVRAFDEWPEGAP</sequence>
<dbReference type="SUPFAM" id="SSF50692">
    <property type="entry name" value="ADC-like"/>
    <property type="match status" value="1"/>
</dbReference>
<keyword evidence="4" id="KW-0479">Metal-binding</keyword>
<dbReference type="Pfam" id="PF18364">
    <property type="entry name" value="Molybdopterin_N"/>
    <property type="match status" value="1"/>
</dbReference>
<evidence type="ECO:0000259" key="10">
    <source>
        <dbReference type="Pfam" id="PF18364"/>
    </source>
</evidence>
<dbReference type="InterPro" id="IPR041954">
    <property type="entry name" value="CT_DMSOR/BSOR/TMAOR"/>
</dbReference>
<dbReference type="GO" id="GO:0009061">
    <property type="term" value="P:anaerobic respiration"/>
    <property type="evidence" value="ECO:0007669"/>
    <property type="project" value="TreeGrafter"/>
</dbReference>
<dbReference type="FunFam" id="2.40.40.20:FF:000009">
    <property type="entry name" value="Biotin sulfoxide reductase 2"/>
    <property type="match status" value="1"/>
</dbReference>
<comment type="caution">
    <text evidence="11">The sequence shown here is derived from an EMBL/GenBank/DDBJ whole genome shotgun (WGS) entry which is preliminary data.</text>
</comment>
<name>A0A5M3WIU5_9ACTN</name>
<dbReference type="Gene3D" id="2.40.40.20">
    <property type="match status" value="1"/>
</dbReference>